<dbReference type="SUPFAM" id="SSF53901">
    <property type="entry name" value="Thiolase-like"/>
    <property type="match status" value="1"/>
</dbReference>
<dbReference type="OMA" id="GNDVCAY"/>
<dbReference type="EC" id="2.3.1.41" evidence="1"/>
<dbReference type="GO" id="GO:0006633">
    <property type="term" value="P:fatty acid biosynthetic process"/>
    <property type="evidence" value="ECO:0007669"/>
    <property type="project" value="TreeGrafter"/>
</dbReference>
<comment type="caution">
    <text evidence="4">The sequence shown here is derived from an EMBL/GenBank/DDBJ whole genome shotgun (WGS) entry which is preliminary data.</text>
</comment>
<dbReference type="AlphaFoldDB" id="A0AA38L0G3"/>
<dbReference type="GO" id="GO:0005739">
    <property type="term" value="C:mitochondrion"/>
    <property type="evidence" value="ECO:0007669"/>
    <property type="project" value="TreeGrafter"/>
</dbReference>
<evidence type="ECO:0000313" key="4">
    <source>
        <dbReference type="EMBL" id="KAH9307745.1"/>
    </source>
</evidence>
<dbReference type="Pfam" id="PF00109">
    <property type="entry name" value="ketoacyl-synt"/>
    <property type="match status" value="1"/>
</dbReference>
<dbReference type="InterPro" id="IPR000794">
    <property type="entry name" value="Beta-ketoacyl_synthase"/>
</dbReference>
<feature type="non-terminal residue" evidence="4">
    <location>
        <position position="1"/>
    </location>
</feature>
<name>A0AA38L0G3_TAXCH</name>
<reference evidence="4 5" key="1">
    <citation type="journal article" date="2021" name="Nat. Plants">
        <title>The Taxus genome provides insights into paclitaxel biosynthesis.</title>
        <authorList>
            <person name="Xiong X."/>
            <person name="Gou J."/>
            <person name="Liao Q."/>
            <person name="Li Y."/>
            <person name="Zhou Q."/>
            <person name="Bi G."/>
            <person name="Li C."/>
            <person name="Du R."/>
            <person name="Wang X."/>
            <person name="Sun T."/>
            <person name="Guo L."/>
            <person name="Liang H."/>
            <person name="Lu P."/>
            <person name="Wu Y."/>
            <person name="Zhang Z."/>
            <person name="Ro D.K."/>
            <person name="Shang Y."/>
            <person name="Huang S."/>
            <person name="Yan J."/>
        </authorList>
    </citation>
    <scope>NUCLEOTIDE SEQUENCE [LARGE SCALE GENOMIC DNA]</scope>
    <source>
        <strain evidence="4">Ta-2019</strain>
    </source>
</reference>
<feature type="domain" description="Beta-ketoacyl synthase-like N-terminal" evidence="3">
    <location>
        <begin position="22"/>
        <end position="114"/>
    </location>
</feature>
<dbReference type="PANTHER" id="PTHR11712">
    <property type="entry name" value="POLYKETIDE SYNTHASE-RELATED"/>
    <property type="match status" value="1"/>
</dbReference>
<evidence type="ECO:0000259" key="3">
    <source>
        <dbReference type="Pfam" id="PF00109"/>
    </source>
</evidence>
<dbReference type="InterPro" id="IPR016039">
    <property type="entry name" value="Thiolase-like"/>
</dbReference>
<dbReference type="PANTHER" id="PTHR11712:SF330">
    <property type="entry name" value="BETA-KETOACYL-[ACYL-CARRIER-PROTEIN] SYNTHASE I"/>
    <property type="match status" value="1"/>
</dbReference>
<protein>
    <recommendedName>
        <fullName evidence="1">beta-ketoacyl-[acyl-carrier-protein] synthase I</fullName>
        <ecNumber evidence="1">2.3.1.41</ecNumber>
    </recommendedName>
</protein>
<gene>
    <name evidence="4" type="ORF">KI387_035656</name>
</gene>
<keyword evidence="2" id="KW-0808">Transferase</keyword>
<sequence>QRNGKTRAIAASVPKREDDPKKQIVSIGIGLVSIFGNDVDAFYENILEGQIGIALIDRFDASSYSIIFGGQIKDFSSKGYIDEKNDRRLDDCWKYCLVSGSKAFENANLGKENFDKV</sequence>
<keyword evidence="5" id="KW-1185">Reference proteome</keyword>
<accession>A0AA38L0G3</accession>
<dbReference type="Proteomes" id="UP000824469">
    <property type="component" value="Unassembled WGS sequence"/>
</dbReference>
<organism evidence="4 5">
    <name type="scientific">Taxus chinensis</name>
    <name type="common">Chinese yew</name>
    <name type="synonym">Taxus wallichiana var. chinensis</name>
    <dbReference type="NCBI Taxonomy" id="29808"/>
    <lineage>
        <taxon>Eukaryota</taxon>
        <taxon>Viridiplantae</taxon>
        <taxon>Streptophyta</taxon>
        <taxon>Embryophyta</taxon>
        <taxon>Tracheophyta</taxon>
        <taxon>Spermatophyta</taxon>
        <taxon>Pinopsida</taxon>
        <taxon>Pinidae</taxon>
        <taxon>Conifers II</taxon>
        <taxon>Cupressales</taxon>
        <taxon>Taxaceae</taxon>
        <taxon>Taxus</taxon>
    </lineage>
</organism>
<evidence type="ECO:0000313" key="5">
    <source>
        <dbReference type="Proteomes" id="UP000824469"/>
    </source>
</evidence>
<dbReference type="EMBL" id="JAHRHJ020000007">
    <property type="protein sequence ID" value="KAH9307745.1"/>
    <property type="molecule type" value="Genomic_DNA"/>
</dbReference>
<dbReference type="Gene3D" id="3.40.47.10">
    <property type="match status" value="1"/>
</dbReference>
<dbReference type="InterPro" id="IPR014030">
    <property type="entry name" value="Ketoacyl_synth_N"/>
</dbReference>
<proteinExistence type="predicted"/>
<feature type="non-terminal residue" evidence="4">
    <location>
        <position position="117"/>
    </location>
</feature>
<evidence type="ECO:0000256" key="2">
    <source>
        <dbReference type="ARBA" id="ARBA00022679"/>
    </source>
</evidence>
<evidence type="ECO:0000256" key="1">
    <source>
        <dbReference type="ARBA" id="ARBA00013191"/>
    </source>
</evidence>
<dbReference type="GO" id="GO:0004315">
    <property type="term" value="F:3-oxoacyl-[acyl-carrier-protein] synthase activity"/>
    <property type="evidence" value="ECO:0007669"/>
    <property type="project" value="UniProtKB-EC"/>
</dbReference>